<dbReference type="OMA" id="ILRYPIC"/>
<dbReference type="SUPFAM" id="SSF48403">
    <property type="entry name" value="Ankyrin repeat"/>
    <property type="match status" value="1"/>
</dbReference>
<dbReference type="Proteomes" id="UP000054270">
    <property type="component" value="Unassembled WGS sequence"/>
</dbReference>
<reference evidence="2" key="1">
    <citation type="submission" date="2014-04" db="EMBL/GenBank/DDBJ databases">
        <title>Evolutionary Origins and Diversification of the Mycorrhizal Mutualists.</title>
        <authorList>
            <consortium name="DOE Joint Genome Institute"/>
            <consortium name="Mycorrhizal Genomics Consortium"/>
            <person name="Kohler A."/>
            <person name="Kuo A."/>
            <person name="Nagy L.G."/>
            <person name="Floudas D."/>
            <person name="Copeland A."/>
            <person name="Barry K.W."/>
            <person name="Cichocki N."/>
            <person name="Veneault-Fourrey C."/>
            <person name="LaButti K."/>
            <person name="Lindquist E.A."/>
            <person name="Lipzen A."/>
            <person name="Lundell T."/>
            <person name="Morin E."/>
            <person name="Murat C."/>
            <person name="Riley R."/>
            <person name="Ohm R."/>
            <person name="Sun H."/>
            <person name="Tunlid A."/>
            <person name="Henrissat B."/>
            <person name="Grigoriev I.V."/>
            <person name="Hibbett D.S."/>
            <person name="Martin F."/>
        </authorList>
    </citation>
    <scope>NUCLEOTIDE SEQUENCE [LARGE SCALE GENOMIC DNA]</scope>
    <source>
        <strain evidence="2">FD-334 SS-4</strain>
    </source>
</reference>
<sequence>MALSAPGLESLPVELLYEVQLFALSENLPLVSHHFYNVFKHASPFFHARYILDRARCAHPEFMAHAYTKALRYPICNQKVLQAMGTLIKGRSVSEAHIILPRRLFRSLQPPESEWKNEDEPIPLLRYLYENRSIPPIDANSHGGYALTRAVHSRFLPLVHFLLDHKASPKCANNLAVEVAIRQKDLAMVKLLVERPPIKTNGKRRKTEDRVLLNSRELKIAVQMKAQDIIEYIHLEKRVIPDVHTLKKLTCL</sequence>
<evidence type="ECO:0000313" key="2">
    <source>
        <dbReference type="Proteomes" id="UP000054270"/>
    </source>
</evidence>
<proteinExistence type="predicted"/>
<dbReference type="OrthoDB" id="539213at2759"/>
<accession>A0A0D2L768</accession>
<dbReference type="STRING" id="945553.A0A0D2L768"/>
<evidence type="ECO:0000313" key="1">
    <source>
        <dbReference type="EMBL" id="KJA22942.1"/>
    </source>
</evidence>
<name>A0A0D2L768_HYPSF</name>
<keyword evidence="2" id="KW-1185">Reference proteome</keyword>
<dbReference type="AlphaFoldDB" id="A0A0D2L768"/>
<dbReference type="Gene3D" id="1.25.40.20">
    <property type="entry name" value="Ankyrin repeat-containing domain"/>
    <property type="match status" value="1"/>
</dbReference>
<dbReference type="EMBL" id="KN817546">
    <property type="protein sequence ID" value="KJA22942.1"/>
    <property type="molecule type" value="Genomic_DNA"/>
</dbReference>
<protein>
    <submittedName>
        <fullName evidence="1">Uncharacterized protein</fullName>
    </submittedName>
</protein>
<dbReference type="InterPro" id="IPR036770">
    <property type="entry name" value="Ankyrin_rpt-contain_sf"/>
</dbReference>
<organism evidence="1 2">
    <name type="scientific">Hypholoma sublateritium (strain FD-334 SS-4)</name>
    <dbReference type="NCBI Taxonomy" id="945553"/>
    <lineage>
        <taxon>Eukaryota</taxon>
        <taxon>Fungi</taxon>
        <taxon>Dikarya</taxon>
        <taxon>Basidiomycota</taxon>
        <taxon>Agaricomycotina</taxon>
        <taxon>Agaricomycetes</taxon>
        <taxon>Agaricomycetidae</taxon>
        <taxon>Agaricales</taxon>
        <taxon>Agaricineae</taxon>
        <taxon>Strophariaceae</taxon>
        <taxon>Hypholoma</taxon>
    </lineage>
</organism>
<gene>
    <name evidence="1" type="ORF">HYPSUDRAFT_87085</name>
</gene>